<sequence length="81" mass="9115">MQKHGTGIAAFRARDEARRARRGYRIVMTRLAVAGPWLAGMGYVYVCVCIMVGWLMPLRIFFKSLAGIMAAVREETDGYDD</sequence>
<dbReference type="GeneID" id="54292795"/>
<dbReference type="AlphaFoldDB" id="A0A6A6BQT0"/>
<dbReference type="Proteomes" id="UP000799438">
    <property type="component" value="Unassembled WGS sequence"/>
</dbReference>
<keyword evidence="3" id="KW-1185">Reference proteome</keyword>
<evidence type="ECO:0000313" key="3">
    <source>
        <dbReference type="Proteomes" id="UP000799438"/>
    </source>
</evidence>
<keyword evidence="1" id="KW-0812">Transmembrane</keyword>
<evidence type="ECO:0000313" key="2">
    <source>
        <dbReference type="EMBL" id="KAF2144941.1"/>
    </source>
</evidence>
<keyword evidence="1" id="KW-1133">Transmembrane helix</keyword>
<gene>
    <name evidence="2" type="ORF">K452DRAFT_132704</name>
</gene>
<proteinExistence type="predicted"/>
<dbReference type="EMBL" id="ML995478">
    <property type="protein sequence ID" value="KAF2144941.1"/>
    <property type="molecule type" value="Genomic_DNA"/>
</dbReference>
<feature type="transmembrane region" description="Helical" evidence="1">
    <location>
        <begin position="31"/>
        <end position="56"/>
    </location>
</feature>
<protein>
    <submittedName>
        <fullName evidence="2">Uncharacterized protein</fullName>
    </submittedName>
</protein>
<dbReference type="RefSeq" id="XP_033400653.1">
    <property type="nucleotide sequence ID" value="XM_033535301.1"/>
</dbReference>
<keyword evidence="1" id="KW-0472">Membrane</keyword>
<name>A0A6A6BQT0_9PEZI</name>
<organism evidence="2 3">
    <name type="scientific">Aplosporella prunicola CBS 121167</name>
    <dbReference type="NCBI Taxonomy" id="1176127"/>
    <lineage>
        <taxon>Eukaryota</taxon>
        <taxon>Fungi</taxon>
        <taxon>Dikarya</taxon>
        <taxon>Ascomycota</taxon>
        <taxon>Pezizomycotina</taxon>
        <taxon>Dothideomycetes</taxon>
        <taxon>Dothideomycetes incertae sedis</taxon>
        <taxon>Botryosphaeriales</taxon>
        <taxon>Aplosporellaceae</taxon>
        <taxon>Aplosporella</taxon>
    </lineage>
</organism>
<evidence type="ECO:0000256" key="1">
    <source>
        <dbReference type="SAM" id="Phobius"/>
    </source>
</evidence>
<reference evidence="2" key="1">
    <citation type="journal article" date="2020" name="Stud. Mycol.">
        <title>101 Dothideomycetes genomes: a test case for predicting lifestyles and emergence of pathogens.</title>
        <authorList>
            <person name="Haridas S."/>
            <person name="Albert R."/>
            <person name="Binder M."/>
            <person name="Bloem J."/>
            <person name="Labutti K."/>
            <person name="Salamov A."/>
            <person name="Andreopoulos B."/>
            <person name="Baker S."/>
            <person name="Barry K."/>
            <person name="Bills G."/>
            <person name="Bluhm B."/>
            <person name="Cannon C."/>
            <person name="Castanera R."/>
            <person name="Culley D."/>
            <person name="Daum C."/>
            <person name="Ezra D."/>
            <person name="Gonzalez J."/>
            <person name="Henrissat B."/>
            <person name="Kuo A."/>
            <person name="Liang C."/>
            <person name="Lipzen A."/>
            <person name="Lutzoni F."/>
            <person name="Magnuson J."/>
            <person name="Mondo S."/>
            <person name="Nolan M."/>
            <person name="Ohm R."/>
            <person name="Pangilinan J."/>
            <person name="Park H.-J."/>
            <person name="Ramirez L."/>
            <person name="Alfaro M."/>
            <person name="Sun H."/>
            <person name="Tritt A."/>
            <person name="Yoshinaga Y."/>
            <person name="Zwiers L.-H."/>
            <person name="Turgeon B."/>
            <person name="Goodwin S."/>
            <person name="Spatafora J."/>
            <person name="Crous P."/>
            <person name="Grigoriev I."/>
        </authorList>
    </citation>
    <scope>NUCLEOTIDE SEQUENCE</scope>
    <source>
        <strain evidence="2">CBS 121167</strain>
    </source>
</reference>
<accession>A0A6A6BQT0</accession>